<dbReference type="CDD" id="cd07379">
    <property type="entry name" value="MPP_239FB"/>
    <property type="match status" value="1"/>
</dbReference>
<protein>
    <submittedName>
        <fullName evidence="3">Phosphoesterase</fullName>
    </submittedName>
</protein>
<dbReference type="InterPro" id="IPR029052">
    <property type="entry name" value="Metallo-depent_PP-like"/>
</dbReference>
<accession>A0A1J7J4I4</accession>
<dbReference type="EMBL" id="KV875103">
    <property type="protein sequence ID" value="OIW24736.1"/>
    <property type="molecule type" value="Genomic_DNA"/>
</dbReference>
<name>A0A1J7J4I4_9PEZI</name>
<sequence>MQQPLTNIKLRGQRQRRLATAILAKNPVKISSPQSLTPVRVVCISDTHNTRPVLPPGDVLIHAGDLTENGSFDEVQAGIAWLSSQPHSYKIFVAGNHDVLLDDKFLERYPERRYGQTKTKADLDWGNALYLEDSTVTLTFPKDGLHTGRRPTSSGSAGGTDKRSLTVFGSPWTPQYGISAFQYHPDSHSHWGERLGGLAPDIVVTHGPPKLHLDSRDFHRAGCAYLAEHIARIRPLLVVFGHIRASYGREDVVLDAAQRAYEEVMIGWSGWETVAWMAALVLWARLKWLVRGFTRQPGKSTSFVNAAVVGGPKNELRNPPIVVEL</sequence>
<dbReference type="InterPro" id="IPR004843">
    <property type="entry name" value="Calcineurin-like_PHP"/>
</dbReference>
<dbReference type="Proteomes" id="UP000182658">
    <property type="component" value="Unassembled WGS sequence"/>
</dbReference>
<dbReference type="Gene3D" id="3.60.21.10">
    <property type="match status" value="1"/>
</dbReference>
<dbReference type="SUPFAM" id="SSF56300">
    <property type="entry name" value="Metallo-dependent phosphatases"/>
    <property type="match status" value="1"/>
</dbReference>
<dbReference type="OrthoDB" id="630188at2759"/>
<dbReference type="PANTHER" id="PTHR12905">
    <property type="entry name" value="METALLOPHOSPHOESTERASE"/>
    <property type="match status" value="1"/>
</dbReference>
<dbReference type="InParanoid" id="A0A1J7J4I4"/>
<evidence type="ECO:0000313" key="4">
    <source>
        <dbReference type="Proteomes" id="UP000182658"/>
    </source>
</evidence>
<organism evidence="3 4">
    <name type="scientific">Coniochaeta ligniaria NRRL 30616</name>
    <dbReference type="NCBI Taxonomy" id="1408157"/>
    <lineage>
        <taxon>Eukaryota</taxon>
        <taxon>Fungi</taxon>
        <taxon>Dikarya</taxon>
        <taxon>Ascomycota</taxon>
        <taxon>Pezizomycotina</taxon>
        <taxon>Sordariomycetes</taxon>
        <taxon>Sordariomycetidae</taxon>
        <taxon>Coniochaetales</taxon>
        <taxon>Coniochaetaceae</taxon>
        <taxon>Coniochaeta</taxon>
    </lineage>
</organism>
<evidence type="ECO:0000313" key="3">
    <source>
        <dbReference type="EMBL" id="OIW24736.1"/>
    </source>
</evidence>
<feature type="region of interest" description="Disordered" evidence="1">
    <location>
        <begin position="142"/>
        <end position="162"/>
    </location>
</feature>
<gene>
    <name evidence="3" type="ORF">CONLIGDRAFT_104914</name>
</gene>
<reference evidence="3 4" key="1">
    <citation type="submission" date="2016-10" db="EMBL/GenBank/DDBJ databases">
        <title>Draft genome sequence of Coniochaeta ligniaria NRRL30616, a lignocellulolytic fungus for bioabatement of inhibitors in plant biomass hydrolysates.</title>
        <authorList>
            <consortium name="DOE Joint Genome Institute"/>
            <person name="Jimenez D.J."/>
            <person name="Hector R.E."/>
            <person name="Riley R."/>
            <person name="Sun H."/>
            <person name="Grigoriev I.V."/>
            <person name="Van Elsas J.D."/>
            <person name="Nichols N.N."/>
        </authorList>
    </citation>
    <scope>NUCLEOTIDE SEQUENCE [LARGE SCALE GENOMIC DNA]</scope>
    <source>
        <strain evidence="3 4">NRRL 30616</strain>
    </source>
</reference>
<evidence type="ECO:0000259" key="2">
    <source>
        <dbReference type="Pfam" id="PF00149"/>
    </source>
</evidence>
<dbReference type="PANTHER" id="PTHR12905:SF28">
    <property type="entry name" value="RHAMNOGALACTURONATE LYASE C-RELATED"/>
    <property type="match status" value="1"/>
</dbReference>
<feature type="domain" description="Calcineurin-like phosphoesterase" evidence="2">
    <location>
        <begin position="40"/>
        <end position="243"/>
    </location>
</feature>
<dbReference type="Pfam" id="PF00149">
    <property type="entry name" value="Metallophos"/>
    <property type="match status" value="1"/>
</dbReference>
<dbReference type="AlphaFoldDB" id="A0A1J7J4I4"/>
<keyword evidence="4" id="KW-1185">Reference proteome</keyword>
<dbReference type="InterPro" id="IPR051693">
    <property type="entry name" value="UPF0046_metallophosphoest"/>
</dbReference>
<evidence type="ECO:0000256" key="1">
    <source>
        <dbReference type="SAM" id="MobiDB-lite"/>
    </source>
</evidence>
<proteinExistence type="predicted"/>
<dbReference type="GO" id="GO:0016787">
    <property type="term" value="F:hydrolase activity"/>
    <property type="evidence" value="ECO:0007669"/>
    <property type="project" value="InterPro"/>
</dbReference>